<reference evidence="1 2" key="1">
    <citation type="journal article" date="2024" name="Plant Biotechnol. J.">
        <title>Genome and CRISPR/Cas9 system of a widespread forest tree (Populus alba) in the world.</title>
        <authorList>
            <person name="Liu Y.J."/>
            <person name="Jiang P.F."/>
            <person name="Han X.M."/>
            <person name="Li X.Y."/>
            <person name="Wang H.M."/>
            <person name="Wang Y.J."/>
            <person name="Wang X.X."/>
            <person name="Zeng Q.Y."/>
        </authorList>
    </citation>
    <scope>NUCLEOTIDE SEQUENCE [LARGE SCALE GENOMIC DNA]</scope>
    <source>
        <strain evidence="2">cv. PAL-ZL1</strain>
    </source>
</reference>
<keyword evidence="2" id="KW-1185">Reference proteome</keyword>
<organism evidence="1 2">
    <name type="scientific">Populus alba</name>
    <name type="common">White poplar</name>
    <dbReference type="NCBI Taxonomy" id="43335"/>
    <lineage>
        <taxon>Eukaryota</taxon>
        <taxon>Viridiplantae</taxon>
        <taxon>Streptophyta</taxon>
        <taxon>Embryophyta</taxon>
        <taxon>Tracheophyta</taxon>
        <taxon>Spermatophyta</taxon>
        <taxon>Magnoliopsida</taxon>
        <taxon>eudicotyledons</taxon>
        <taxon>Gunneridae</taxon>
        <taxon>Pentapetalae</taxon>
        <taxon>rosids</taxon>
        <taxon>fabids</taxon>
        <taxon>Malpighiales</taxon>
        <taxon>Salicaceae</taxon>
        <taxon>Saliceae</taxon>
        <taxon>Populus</taxon>
    </lineage>
</organism>
<proteinExistence type="predicted"/>
<evidence type="ECO:0000313" key="1">
    <source>
        <dbReference type="EMBL" id="KAL3571592.1"/>
    </source>
</evidence>
<comment type="caution">
    <text evidence="1">The sequence shown here is derived from an EMBL/GenBank/DDBJ whole genome shotgun (WGS) entry which is preliminary data.</text>
</comment>
<gene>
    <name evidence="1" type="ORF">D5086_025496</name>
</gene>
<evidence type="ECO:0000313" key="2">
    <source>
        <dbReference type="Proteomes" id="UP000309997"/>
    </source>
</evidence>
<sequence>MSPWTNHSKNLGKGCTRAAKFATPPSEEYLIKIFNHFDTSGDGLLSREEIKSAYNLLGKSFAGLRTWWTLLVGDENSDGYIDQKEFIKLVKKNYLT</sequence>
<accession>A0ACC4AZN7</accession>
<dbReference type="EMBL" id="RCHU02000014">
    <property type="protein sequence ID" value="KAL3571592.1"/>
    <property type="molecule type" value="Genomic_DNA"/>
</dbReference>
<name>A0ACC4AZN7_POPAL</name>
<dbReference type="Proteomes" id="UP000309997">
    <property type="component" value="Unassembled WGS sequence"/>
</dbReference>
<protein>
    <submittedName>
        <fullName evidence="1">Uncharacterized protein</fullName>
    </submittedName>
</protein>